<dbReference type="PANTHER" id="PTHR30204">
    <property type="entry name" value="REDOX-CYCLING DRUG-SENSING TRANSCRIPTIONAL ACTIVATOR SOXR"/>
    <property type="match status" value="1"/>
</dbReference>
<dbReference type="Gene3D" id="1.10.1660.10">
    <property type="match status" value="1"/>
</dbReference>
<evidence type="ECO:0000259" key="3">
    <source>
        <dbReference type="PROSITE" id="PS50937"/>
    </source>
</evidence>
<comment type="caution">
    <text evidence="4">The sequence shown here is derived from an EMBL/GenBank/DDBJ whole genome shotgun (WGS) entry which is preliminary data.</text>
</comment>
<dbReference type="InterPro" id="IPR000551">
    <property type="entry name" value="MerR-type_HTH_dom"/>
</dbReference>
<evidence type="ECO:0000313" key="4">
    <source>
        <dbReference type="EMBL" id="GGY25179.1"/>
    </source>
</evidence>
<dbReference type="PROSITE" id="PS50937">
    <property type="entry name" value="HTH_MERR_2"/>
    <property type="match status" value="1"/>
</dbReference>
<dbReference type="InterPro" id="IPR047057">
    <property type="entry name" value="MerR_fam"/>
</dbReference>
<accession>A0ABQ2ZTR1</accession>
<proteinExistence type="predicted"/>
<dbReference type="Proteomes" id="UP000600946">
    <property type="component" value="Unassembled WGS sequence"/>
</dbReference>
<evidence type="ECO:0000256" key="2">
    <source>
        <dbReference type="SAM" id="Coils"/>
    </source>
</evidence>
<dbReference type="PANTHER" id="PTHR30204:SF93">
    <property type="entry name" value="HTH MERR-TYPE DOMAIN-CONTAINING PROTEIN"/>
    <property type="match status" value="1"/>
</dbReference>
<organism evidence="4 5">
    <name type="scientific">Streptomyces xanthochromogenes</name>
    <dbReference type="NCBI Taxonomy" id="67384"/>
    <lineage>
        <taxon>Bacteria</taxon>
        <taxon>Bacillati</taxon>
        <taxon>Actinomycetota</taxon>
        <taxon>Actinomycetes</taxon>
        <taxon>Kitasatosporales</taxon>
        <taxon>Streptomycetaceae</taxon>
        <taxon>Streptomyces</taxon>
    </lineage>
</organism>
<dbReference type="GeneID" id="96289866"/>
<dbReference type="SUPFAM" id="SSF46955">
    <property type="entry name" value="Putative DNA-binding domain"/>
    <property type="match status" value="1"/>
</dbReference>
<keyword evidence="5" id="KW-1185">Reference proteome</keyword>
<keyword evidence="1" id="KW-0238">DNA-binding</keyword>
<name>A0ABQ2ZTR1_9ACTN</name>
<reference evidence="5" key="1">
    <citation type="journal article" date="2019" name="Int. J. Syst. Evol. Microbiol.">
        <title>The Global Catalogue of Microorganisms (GCM) 10K type strain sequencing project: providing services to taxonomists for standard genome sequencing and annotation.</title>
        <authorList>
            <consortium name="The Broad Institute Genomics Platform"/>
            <consortium name="The Broad Institute Genome Sequencing Center for Infectious Disease"/>
            <person name="Wu L."/>
            <person name="Ma J."/>
        </authorList>
    </citation>
    <scope>NUCLEOTIDE SEQUENCE [LARGE SCALE GENOMIC DNA]</scope>
    <source>
        <strain evidence="5">JCM 4594</strain>
    </source>
</reference>
<dbReference type="InterPro" id="IPR009061">
    <property type="entry name" value="DNA-bd_dom_put_sf"/>
</dbReference>
<dbReference type="SMART" id="SM00422">
    <property type="entry name" value="HTH_MERR"/>
    <property type="match status" value="1"/>
</dbReference>
<dbReference type="EMBL" id="BMUU01000002">
    <property type="protein sequence ID" value="GGY25179.1"/>
    <property type="molecule type" value="Genomic_DNA"/>
</dbReference>
<dbReference type="Pfam" id="PF13411">
    <property type="entry name" value="MerR_1"/>
    <property type="match status" value="1"/>
</dbReference>
<dbReference type="RefSeq" id="WP_190026725.1">
    <property type="nucleotide sequence ID" value="NZ_BMUU01000002.1"/>
</dbReference>
<feature type="domain" description="HTH merR-type" evidence="3">
    <location>
        <begin position="1"/>
        <end position="69"/>
    </location>
</feature>
<evidence type="ECO:0000313" key="5">
    <source>
        <dbReference type="Proteomes" id="UP000600946"/>
    </source>
</evidence>
<keyword evidence="2" id="KW-0175">Coiled coil</keyword>
<protein>
    <submittedName>
        <fullName evidence="4">MerR family transcriptional regulator</fullName>
    </submittedName>
</protein>
<dbReference type="CDD" id="cd00592">
    <property type="entry name" value="HTH_MerR-like"/>
    <property type="match status" value="1"/>
</dbReference>
<gene>
    <name evidence="4" type="ORF">GCM10010326_18680</name>
</gene>
<feature type="coiled-coil region" evidence="2">
    <location>
        <begin position="79"/>
        <end position="106"/>
    </location>
</feature>
<sequence>MRISEIAALVGVTTRAVRHYHHLGLLPEPPRLANGYRQYSVRDAVALARIRRLTELGLGLDEVRDVIADDAGHELAEVLAELDADLARQEAEIRTRRNRLAALLARAADGRLTADDELSPELAAFFAELGPRETDSPMAAKDRELLALMETAAPPAERARLMAAMRALAAAPGAAERARQVYALLDGLADADPSDPRVEAAARALADCLPPELAAQAAAGQETAAAQGFLRALLADFAPAQAEAVRRAMLRAGATEGKTTERKRT</sequence>
<evidence type="ECO:0000256" key="1">
    <source>
        <dbReference type="ARBA" id="ARBA00023125"/>
    </source>
</evidence>